<dbReference type="InterPro" id="IPR011257">
    <property type="entry name" value="DNA_glycosylase"/>
</dbReference>
<dbReference type="Pfam" id="PF00730">
    <property type="entry name" value="HhH-GPD"/>
    <property type="match status" value="1"/>
</dbReference>
<dbReference type="SUPFAM" id="SSF48150">
    <property type="entry name" value="DNA-glycosylase"/>
    <property type="match status" value="1"/>
</dbReference>
<dbReference type="AlphaFoldDB" id="A0A9N8PV00"/>
<dbReference type="GO" id="GO:0003677">
    <property type="term" value="F:DNA binding"/>
    <property type="evidence" value="ECO:0007669"/>
    <property type="project" value="InterPro"/>
</dbReference>
<dbReference type="Proteomes" id="UP000745764">
    <property type="component" value="Unassembled WGS sequence"/>
</dbReference>
<organism evidence="5 6">
    <name type="scientific">Aureobasidium uvarum</name>
    <dbReference type="NCBI Taxonomy" id="2773716"/>
    <lineage>
        <taxon>Eukaryota</taxon>
        <taxon>Fungi</taxon>
        <taxon>Dikarya</taxon>
        <taxon>Ascomycota</taxon>
        <taxon>Pezizomycotina</taxon>
        <taxon>Dothideomycetes</taxon>
        <taxon>Dothideomycetidae</taxon>
        <taxon>Dothideales</taxon>
        <taxon>Saccotheciaceae</taxon>
        <taxon>Aureobasidium</taxon>
    </lineage>
</organism>
<comment type="caution">
    <text evidence="5">The sequence shown here is derived from an EMBL/GenBank/DDBJ whole genome shotgun (WGS) entry which is preliminary data.</text>
</comment>
<dbReference type="GO" id="GO:0005634">
    <property type="term" value="C:nucleus"/>
    <property type="evidence" value="ECO:0007669"/>
    <property type="project" value="UniProtKB-SubCell"/>
</dbReference>
<gene>
    <name evidence="5" type="ORF">AWRI4620_LOCUS5933</name>
</gene>
<dbReference type="PANTHER" id="PTHR15074">
    <property type="entry name" value="METHYL-CPG-BINDING PROTEIN"/>
    <property type="match status" value="1"/>
</dbReference>
<comment type="subcellular location">
    <subcellularLocation>
        <location evidence="1">Nucleus</location>
    </subcellularLocation>
</comment>
<evidence type="ECO:0000256" key="3">
    <source>
        <dbReference type="SAM" id="MobiDB-lite"/>
    </source>
</evidence>
<feature type="compositionally biased region" description="Low complexity" evidence="3">
    <location>
        <begin position="258"/>
        <end position="268"/>
    </location>
</feature>
<dbReference type="GO" id="GO:0006285">
    <property type="term" value="P:base-excision repair, AP site formation"/>
    <property type="evidence" value="ECO:0007669"/>
    <property type="project" value="UniProtKB-ARBA"/>
</dbReference>
<keyword evidence="2" id="KW-0539">Nucleus</keyword>
<keyword evidence="6" id="KW-1185">Reference proteome</keyword>
<evidence type="ECO:0000256" key="2">
    <source>
        <dbReference type="ARBA" id="ARBA00023242"/>
    </source>
</evidence>
<sequence length="311" mass="34334">METYPTPADLAAADVSELSEMIHSLGFQNQRARKLIKIAETWIEQPPQKGKLHRTMDYPNKGNGRHLKPKETVDEDVEDCIEAGALEIAHIYGLGPYAWDSWRIFCRDVFRGVADGYNGEGVTGYKPASQAGNESDFEPEWKRVVPLDKELRACLRWMWLREGWEWDPLTGNKKKAAPALMREASDGVATWNEPVALNPHDDTTAKEELEGPKGPEALVPGVKAEDAAPAPKRRTRRGRNSSGAAAKSRAITPPPAAPKEAATPTVPASAKRLNADPEIMTSRLRPRAGRTDVIVSIPVPPTPSRRRTARK</sequence>
<dbReference type="GO" id="GO:0003824">
    <property type="term" value="F:catalytic activity"/>
    <property type="evidence" value="ECO:0007669"/>
    <property type="project" value="InterPro"/>
</dbReference>
<dbReference type="PANTHER" id="PTHR15074:SF0">
    <property type="entry name" value="METHYL-CPG-BINDING DOMAIN PROTEIN 4-LIKE PROTEIN"/>
    <property type="match status" value="1"/>
</dbReference>
<dbReference type="InterPro" id="IPR003265">
    <property type="entry name" value="HhH-GPD_domain"/>
</dbReference>
<name>A0A9N8PV00_9PEZI</name>
<feature type="compositionally biased region" description="Basic and acidic residues" evidence="3">
    <location>
        <begin position="199"/>
        <end position="213"/>
    </location>
</feature>
<reference evidence="5" key="1">
    <citation type="submission" date="2020-06" db="EMBL/GenBank/DDBJ databases">
        <authorList>
            <person name="Onetto C."/>
        </authorList>
    </citation>
    <scope>NUCLEOTIDE SEQUENCE</scope>
</reference>
<proteinExistence type="predicted"/>
<dbReference type="EMBL" id="CAINUL010000014">
    <property type="protein sequence ID" value="CAD0111678.1"/>
    <property type="molecule type" value="Genomic_DNA"/>
</dbReference>
<evidence type="ECO:0000259" key="4">
    <source>
        <dbReference type="Pfam" id="PF00730"/>
    </source>
</evidence>
<protein>
    <recommendedName>
        <fullName evidence="4">HhH-GPD domain-containing protein</fullName>
    </recommendedName>
</protein>
<dbReference type="InterPro" id="IPR045138">
    <property type="entry name" value="MeCP2/MBD4"/>
</dbReference>
<dbReference type="OrthoDB" id="10265068at2759"/>
<feature type="domain" description="HhH-GPD" evidence="4">
    <location>
        <begin position="3"/>
        <end position="65"/>
    </location>
</feature>
<accession>A0A9N8PV00</accession>
<feature type="region of interest" description="Disordered" evidence="3">
    <location>
        <begin position="191"/>
        <end position="311"/>
    </location>
</feature>
<evidence type="ECO:0000256" key="1">
    <source>
        <dbReference type="ARBA" id="ARBA00004123"/>
    </source>
</evidence>
<dbReference type="Gene3D" id="1.10.340.30">
    <property type="entry name" value="Hypothetical protein, domain 2"/>
    <property type="match status" value="1"/>
</dbReference>
<feature type="region of interest" description="Disordered" evidence="3">
    <location>
        <begin position="49"/>
        <end position="68"/>
    </location>
</feature>
<evidence type="ECO:0000313" key="6">
    <source>
        <dbReference type="Proteomes" id="UP000745764"/>
    </source>
</evidence>
<evidence type="ECO:0000313" key="5">
    <source>
        <dbReference type="EMBL" id="CAD0111678.1"/>
    </source>
</evidence>